<name>A0A4U0GU91_9SPHI</name>
<evidence type="ECO:0000313" key="2">
    <source>
        <dbReference type="EMBL" id="TJY62527.1"/>
    </source>
</evidence>
<gene>
    <name evidence="2" type="ORF">FAZ19_20985</name>
</gene>
<keyword evidence="1" id="KW-0732">Signal</keyword>
<proteinExistence type="predicted"/>
<reference evidence="2 3" key="1">
    <citation type="submission" date="2019-04" db="EMBL/GenBank/DDBJ databases">
        <title>Sphingobacterium olei sp. nov., isolated from oil-contaminated soil.</title>
        <authorList>
            <person name="Liu B."/>
        </authorList>
    </citation>
    <scope>NUCLEOTIDE SEQUENCE [LARGE SCALE GENOMIC DNA]</scope>
    <source>
        <strain evidence="2 3">Y3L14</strain>
    </source>
</reference>
<evidence type="ECO:0000256" key="1">
    <source>
        <dbReference type="SAM" id="SignalP"/>
    </source>
</evidence>
<feature type="chain" id="PRO_5020557955" description="Outer membrane protein beta-barrel domain-containing protein" evidence="1">
    <location>
        <begin position="20"/>
        <end position="166"/>
    </location>
</feature>
<accession>A0A4U0GU91</accession>
<dbReference type="AlphaFoldDB" id="A0A4U0GU91"/>
<dbReference type="Proteomes" id="UP000309872">
    <property type="component" value="Unassembled WGS sequence"/>
</dbReference>
<dbReference type="OrthoDB" id="978645at2"/>
<feature type="signal peptide" evidence="1">
    <location>
        <begin position="1"/>
        <end position="19"/>
    </location>
</feature>
<comment type="caution">
    <text evidence="2">The sequence shown here is derived from an EMBL/GenBank/DDBJ whole genome shotgun (WGS) entry which is preliminary data.</text>
</comment>
<dbReference type="RefSeq" id="WP_136822724.1">
    <property type="nucleotide sequence ID" value="NZ_BMJX01000008.1"/>
</dbReference>
<evidence type="ECO:0008006" key="4">
    <source>
        <dbReference type="Google" id="ProtNLM"/>
    </source>
</evidence>
<dbReference type="EMBL" id="SUKA01000008">
    <property type="protein sequence ID" value="TJY62527.1"/>
    <property type="molecule type" value="Genomic_DNA"/>
</dbReference>
<evidence type="ECO:0000313" key="3">
    <source>
        <dbReference type="Proteomes" id="UP000309872"/>
    </source>
</evidence>
<keyword evidence="3" id="KW-1185">Reference proteome</keyword>
<organism evidence="2 3">
    <name type="scientific">Sphingobacterium alkalisoli</name>
    <dbReference type="NCBI Taxonomy" id="1874115"/>
    <lineage>
        <taxon>Bacteria</taxon>
        <taxon>Pseudomonadati</taxon>
        <taxon>Bacteroidota</taxon>
        <taxon>Sphingobacteriia</taxon>
        <taxon>Sphingobacteriales</taxon>
        <taxon>Sphingobacteriaceae</taxon>
        <taxon>Sphingobacterium</taxon>
    </lineage>
</organism>
<protein>
    <recommendedName>
        <fullName evidence="4">Outer membrane protein beta-barrel domain-containing protein</fullName>
    </recommendedName>
</protein>
<sequence length="166" mass="17951">MKKITLLLAAVLFIGSSFAQDYKNSIGIRLGSGYYDVAAVAFKTFITQPGALEFDLGFDTDKVGGNRYTSAAFSGTYQHHFPIGNIAGFKWFVGGGATLSNTFVNNDDLDGGFNLGIYPTGGVDYKLKNAPFAFSADIRPTIHVVNGYDYRDGFYANGGVTARYTF</sequence>